<accession>A0A9E7FKS5</accession>
<dbReference type="EMBL" id="CP097506">
    <property type="protein sequence ID" value="URD98089.1"/>
    <property type="molecule type" value="Genomic_DNA"/>
</dbReference>
<proteinExistence type="predicted"/>
<organism evidence="1 2">
    <name type="scientific">Musa troglodytarum</name>
    <name type="common">fe'i banana</name>
    <dbReference type="NCBI Taxonomy" id="320322"/>
    <lineage>
        <taxon>Eukaryota</taxon>
        <taxon>Viridiplantae</taxon>
        <taxon>Streptophyta</taxon>
        <taxon>Embryophyta</taxon>
        <taxon>Tracheophyta</taxon>
        <taxon>Spermatophyta</taxon>
        <taxon>Magnoliopsida</taxon>
        <taxon>Liliopsida</taxon>
        <taxon>Zingiberales</taxon>
        <taxon>Musaceae</taxon>
        <taxon>Musa</taxon>
    </lineage>
</organism>
<reference evidence="1" key="1">
    <citation type="submission" date="2022-05" db="EMBL/GenBank/DDBJ databases">
        <title>The Musa troglodytarum L. genome provides insights into the mechanism of non-climacteric behaviour and enrichment of carotenoids.</title>
        <authorList>
            <person name="Wang J."/>
        </authorList>
    </citation>
    <scope>NUCLEOTIDE SEQUENCE</scope>
    <source>
        <tissue evidence="1">Leaf</tissue>
    </source>
</reference>
<dbReference type="Proteomes" id="UP001055439">
    <property type="component" value="Chromosome 4"/>
</dbReference>
<keyword evidence="2" id="KW-1185">Reference proteome</keyword>
<evidence type="ECO:0000313" key="2">
    <source>
        <dbReference type="Proteomes" id="UP001055439"/>
    </source>
</evidence>
<sequence length="31" mass="3298">QQRRCSIVVSIPACHAGDPGSIPGNGETNWF</sequence>
<name>A0A9E7FKS5_9LILI</name>
<dbReference type="OrthoDB" id="1916274at2759"/>
<gene>
    <name evidence="1" type="ORF">MUK42_36235</name>
</gene>
<protein>
    <submittedName>
        <fullName evidence="1">Uncharacterized protein</fullName>
    </submittedName>
</protein>
<evidence type="ECO:0000313" key="1">
    <source>
        <dbReference type="EMBL" id="URD98089.1"/>
    </source>
</evidence>
<dbReference type="AlphaFoldDB" id="A0A9E7FKS5"/>
<feature type="non-terminal residue" evidence="1">
    <location>
        <position position="1"/>
    </location>
</feature>